<name>A0ABT9AIR3_9BACT</name>
<protein>
    <submittedName>
        <fullName evidence="1">Uncharacterized protein</fullName>
    </submittedName>
</protein>
<evidence type="ECO:0000313" key="1">
    <source>
        <dbReference type="EMBL" id="MDO7849747.1"/>
    </source>
</evidence>
<keyword evidence="2" id="KW-1185">Reference proteome</keyword>
<evidence type="ECO:0000313" key="2">
    <source>
        <dbReference type="Proteomes" id="UP001167796"/>
    </source>
</evidence>
<sequence>MLDFSFINDELPIHSRQLSYAGGIEYEEFEKAQELKVIENHLDYYGKFRWSSQQVKQKNNILVPAIISLIPNLASILKQALAGDFGLVAFGD</sequence>
<reference evidence="1" key="1">
    <citation type="submission" date="2023-07" db="EMBL/GenBank/DDBJ databases">
        <authorList>
            <person name="Kim M.K."/>
        </authorList>
    </citation>
    <scope>NUCLEOTIDE SEQUENCE</scope>
    <source>
        <strain evidence="1">M29</strain>
    </source>
</reference>
<organism evidence="1 2">
    <name type="scientific">Hymenobacter mellowenesis</name>
    <dbReference type="NCBI Taxonomy" id="3063995"/>
    <lineage>
        <taxon>Bacteria</taxon>
        <taxon>Pseudomonadati</taxon>
        <taxon>Bacteroidota</taxon>
        <taxon>Cytophagia</taxon>
        <taxon>Cytophagales</taxon>
        <taxon>Hymenobacteraceae</taxon>
        <taxon>Hymenobacter</taxon>
    </lineage>
</organism>
<accession>A0ABT9AIR3</accession>
<dbReference type="EMBL" id="JAUQSX010000020">
    <property type="protein sequence ID" value="MDO7849747.1"/>
    <property type="molecule type" value="Genomic_DNA"/>
</dbReference>
<dbReference type="RefSeq" id="WP_305014411.1">
    <property type="nucleotide sequence ID" value="NZ_JAUQSX010000020.1"/>
</dbReference>
<gene>
    <name evidence="1" type="ORF">Q5H92_25515</name>
</gene>
<proteinExistence type="predicted"/>
<comment type="caution">
    <text evidence="1">The sequence shown here is derived from an EMBL/GenBank/DDBJ whole genome shotgun (WGS) entry which is preliminary data.</text>
</comment>
<dbReference type="Proteomes" id="UP001167796">
    <property type="component" value="Unassembled WGS sequence"/>
</dbReference>